<feature type="domain" description="Cation-transporting P-type ATPase C-terminal" evidence="4">
    <location>
        <begin position="163"/>
        <end position="256"/>
    </location>
</feature>
<dbReference type="GO" id="GO:0016887">
    <property type="term" value="F:ATP hydrolysis activity"/>
    <property type="evidence" value="ECO:0007669"/>
    <property type="project" value="InterPro"/>
</dbReference>
<dbReference type="GO" id="GO:0005524">
    <property type="term" value="F:ATP binding"/>
    <property type="evidence" value="ECO:0007669"/>
    <property type="project" value="InterPro"/>
</dbReference>
<protein>
    <submittedName>
        <fullName evidence="5">ATPase, P-type (Transporting), HAD superfamily, subfamily IC</fullName>
    </submittedName>
</protein>
<keyword evidence="3" id="KW-0812">Transmembrane</keyword>
<dbReference type="Pfam" id="PF00702">
    <property type="entry name" value="Hydrolase"/>
    <property type="match status" value="1"/>
</dbReference>
<keyword evidence="3" id="KW-1133">Transmembrane helix</keyword>
<dbReference type="EMBL" id="ADZX01000471">
    <property type="protein sequence ID" value="EFK96478.1"/>
    <property type="molecule type" value="Genomic_DNA"/>
</dbReference>
<name>D9PIY1_9ZZZZ</name>
<dbReference type="Pfam" id="PF00689">
    <property type="entry name" value="Cation_ATPase_C"/>
    <property type="match status" value="1"/>
</dbReference>
<dbReference type="SUPFAM" id="SSF56784">
    <property type="entry name" value="HAD-like"/>
    <property type="match status" value="1"/>
</dbReference>
<gene>
    <name evidence="5" type="ORF">LDC_1490</name>
</gene>
<feature type="transmembrane region" description="Helical" evidence="3">
    <location>
        <begin position="212"/>
        <end position="234"/>
    </location>
</feature>
<sequence>IRTVMITGDHAITALAIAENLGIGGRDPHVLTGRDLEEITDDQLMDKVATTSVYARVSPTHKLRIARQFIQRGEIVAMTGDGVNDAPALKAAHIGVAMGKTGTDVAKEAADMVLTDDNFASIAGAVYEGRVVFENIRKVTLYLIGGGSAILLTILGTLLLGVPLPFNPTQIIWLNFVTSALQDVSLAFEPGERELLKVPPRPPDEGILSKALIRRILVASVTIALGTLAAYLWALQSGSTIQEARTIAVTSIAFSAFSGSQFPVPVAFGLQDGARRKPPADPGHECGPCSPHCGRLRAPAGVARANHCPFC</sequence>
<evidence type="ECO:0000256" key="1">
    <source>
        <dbReference type="ARBA" id="ARBA00004651"/>
    </source>
</evidence>
<dbReference type="PANTHER" id="PTHR43294">
    <property type="entry name" value="SODIUM/POTASSIUM-TRANSPORTING ATPASE SUBUNIT ALPHA"/>
    <property type="match status" value="1"/>
</dbReference>
<dbReference type="GO" id="GO:1902600">
    <property type="term" value="P:proton transmembrane transport"/>
    <property type="evidence" value="ECO:0007669"/>
    <property type="project" value="TreeGrafter"/>
</dbReference>
<reference evidence="5" key="1">
    <citation type="submission" date="2010-07" db="EMBL/GenBank/DDBJ databases">
        <authorList>
            <consortium name="CONSOLIDER consortium CSD2007-00005"/>
            <person name="Guazzaroni M.-E."/>
            <person name="Richter M."/>
            <person name="Garcia-Salamanca A."/>
            <person name="Yarza P."/>
            <person name="Ferrer M."/>
        </authorList>
    </citation>
    <scope>NUCLEOTIDE SEQUENCE</scope>
</reference>
<comment type="subcellular location">
    <subcellularLocation>
        <location evidence="1">Cell membrane</location>
        <topology evidence="1">Multi-pass membrane protein</topology>
    </subcellularLocation>
</comment>
<proteinExistence type="predicted"/>
<dbReference type="InterPro" id="IPR023214">
    <property type="entry name" value="HAD_sf"/>
</dbReference>
<reference evidence="5" key="2">
    <citation type="journal article" date="2011" name="Microb. Ecol.">
        <title>Taxonomic and Functional Metagenomic Profiling of the Microbial Community in the Anoxic Sediment of a Sub-saline Shallow Lake (Laguna de Carrizo, Central Spain).</title>
        <authorList>
            <person name="Ferrer M."/>
            <person name="Guazzaroni M.E."/>
            <person name="Richter M."/>
            <person name="Garcia-Salamanca A."/>
            <person name="Yarza P."/>
            <person name="Suarez-Suarez A."/>
            <person name="Solano J."/>
            <person name="Alcaide M."/>
            <person name="van Dillewijn P."/>
            <person name="Molina-Henares M.A."/>
            <person name="Lopez-Cortes N."/>
            <person name="Al-Ramahi Y."/>
            <person name="Guerrero C."/>
            <person name="Acosta A."/>
            <person name="de Eugenio L.I."/>
            <person name="Martinez V."/>
            <person name="Marques S."/>
            <person name="Rojo F."/>
            <person name="Santero E."/>
            <person name="Genilloud O."/>
            <person name="Perez-Perez J."/>
            <person name="Rossello-Mora R."/>
            <person name="Ramos J.L."/>
        </authorList>
    </citation>
    <scope>NUCLEOTIDE SEQUENCE</scope>
</reference>
<keyword evidence="3" id="KW-0472">Membrane</keyword>
<evidence type="ECO:0000313" key="5">
    <source>
        <dbReference type="EMBL" id="EFK96478.1"/>
    </source>
</evidence>
<comment type="caution">
    <text evidence="5">The sequence shown here is derived from an EMBL/GenBank/DDBJ whole genome shotgun (WGS) entry which is preliminary data.</text>
</comment>
<accession>D9PIY1</accession>
<dbReference type="InterPro" id="IPR036412">
    <property type="entry name" value="HAD-like_sf"/>
</dbReference>
<keyword evidence="2" id="KW-1003">Cell membrane</keyword>
<dbReference type="PRINTS" id="PR00120">
    <property type="entry name" value="HATPASE"/>
</dbReference>
<dbReference type="Gene3D" id="3.40.50.1000">
    <property type="entry name" value="HAD superfamily/HAD-like"/>
    <property type="match status" value="1"/>
</dbReference>
<dbReference type="Gene3D" id="1.20.1110.10">
    <property type="entry name" value="Calcium-transporting ATPase, transmembrane domain"/>
    <property type="match status" value="1"/>
</dbReference>
<feature type="non-terminal residue" evidence="5">
    <location>
        <position position="1"/>
    </location>
</feature>
<dbReference type="InterPro" id="IPR050510">
    <property type="entry name" value="Cation_transp_ATPase_P-type"/>
</dbReference>
<organism evidence="5">
    <name type="scientific">sediment metagenome</name>
    <dbReference type="NCBI Taxonomy" id="749907"/>
    <lineage>
        <taxon>unclassified sequences</taxon>
        <taxon>metagenomes</taxon>
        <taxon>ecological metagenomes</taxon>
    </lineage>
</organism>
<dbReference type="GO" id="GO:0019829">
    <property type="term" value="F:ATPase-coupled monoatomic cation transmembrane transporter activity"/>
    <property type="evidence" value="ECO:0007669"/>
    <property type="project" value="TreeGrafter"/>
</dbReference>
<dbReference type="GO" id="GO:0005886">
    <property type="term" value="C:plasma membrane"/>
    <property type="evidence" value="ECO:0007669"/>
    <property type="project" value="UniProtKB-SubCell"/>
</dbReference>
<dbReference type="NCBIfam" id="TIGR01494">
    <property type="entry name" value="ATPase_P-type"/>
    <property type="match status" value="1"/>
</dbReference>
<dbReference type="AlphaFoldDB" id="D9PIY1"/>
<evidence type="ECO:0000256" key="2">
    <source>
        <dbReference type="ARBA" id="ARBA00022475"/>
    </source>
</evidence>
<feature type="transmembrane region" description="Helical" evidence="3">
    <location>
        <begin position="139"/>
        <end position="160"/>
    </location>
</feature>
<dbReference type="PANTHER" id="PTHR43294:SF21">
    <property type="entry name" value="CATION TRANSPORTING ATPASE"/>
    <property type="match status" value="1"/>
</dbReference>
<dbReference type="InterPro" id="IPR001757">
    <property type="entry name" value="P_typ_ATPase"/>
</dbReference>
<dbReference type="InterPro" id="IPR006068">
    <property type="entry name" value="ATPase_P-typ_cation-transptr_C"/>
</dbReference>
<evidence type="ECO:0000259" key="4">
    <source>
        <dbReference type="Pfam" id="PF00689"/>
    </source>
</evidence>
<evidence type="ECO:0000256" key="3">
    <source>
        <dbReference type="SAM" id="Phobius"/>
    </source>
</evidence>